<dbReference type="SUPFAM" id="SSF51735">
    <property type="entry name" value="NAD(P)-binding Rossmann-fold domains"/>
    <property type="match status" value="1"/>
</dbReference>
<dbReference type="AlphaFoldDB" id="A0AAD9SC85"/>
<evidence type="ECO:0000313" key="5">
    <source>
        <dbReference type="EMBL" id="KAK2602738.1"/>
    </source>
</evidence>
<evidence type="ECO:0000313" key="6">
    <source>
        <dbReference type="Proteomes" id="UP001265746"/>
    </source>
</evidence>
<dbReference type="CDD" id="cd08249">
    <property type="entry name" value="enoyl_reductase_like"/>
    <property type="match status" value="1"/>
</dbReference>
<gene>
    <name evidence="5" type="ORF">N8I77_009246</name>
</gene>
<keyword evidence="2" id="KW-0521">NADP</keyword>
<evidence type="ECO:0000256" key="1">
    <source>
        <dbReference type="ARBA" id="ARBA00008072"/>
    </source>
</evidence>
<comment type="caution">
    <text evidence="5">The sequence shown here is derived from an EMBL/GenBank/DDBJ whole genome shotgun (WGS) entry which is preliminary data.</text>
</comment>
<keyword evidence="3" id="KW-0560">Oxidoreductase</keyword>
<reference evidence="5" key="1">
    <citation type="submission" date="2023-06" db="EMBL/GenBank/DDBJ databases">
        <authorList>
            <person name="Noh H."/>
        </authorList>
    </citation>
    <scope>NUCLEOTIDE SEQUENCE</scope>
    <source>
        <strain evidence="5">DUCC20226</strain>
    </source>
</reference>
<feature type="domain" description="Enoyl reductase (ER)" evidence="4">
    <location>
        <begin position="3"/>
        <end position="304"/>
    </location>
</feature>
<accession>A0AAD9SC85</accession>
<dbReference type="PANTHER" id="PTHR45348:SF1">
    <property type="entry name" value="TRANS-ENOYL REDUCTASE STHE"/>
    <property type="match status" value="1"/>
</dbReference>
<dbReference type="InterPro" id="IPR020843">
    <property type="entry name" value="ER"/>
</dbReference>
<name>A0AAD9SC85_PHOAM</name>
<evidence type="ECO:0000256" key="3">
    <source>
        <dbReference type="ARBA" id="ARBA00023002"/>
    </source>
</evidence>
<evidence type="ECO:0000259" key="4">
    <source>
        <dbReference type="SMART" id="SM00829"/>
    </source>
</evidence>
<dbReference type="EMBL" id="JAUJFL010000005">
    <property type="protein sequence ID" value="KAK2602738.1"/>
    <property type="molecule type" value="Genomic_DNA"/>
</dbReference>
<dbReference type="InterPro" id="IPR036291">
    <property type="entry name" value="NAD(P)-bd_dom_sf"/>
</dbReference>
<sequence length="306" mass="33042">MITHFFMEGNIVGCDFCGIVESAGALALVSPGERVCGADFPYRPDNSLNGAFAQYAVTDSRHVLRVPENWSDTQAAALGAIGWCTACLAISDPGALNLKGMPSRPTEKPVPVLVYGGATATGLMAIQMLKLSGYDPIAVCSPKSAPMVMEYGAVGTASYLSSDSLESVQSLANGLPIKYALDCITDAESTAFCYATLARVGARYACLEDCPESWRTRRAVKYKAVMGFEALGFDVDLNHPVYTRKANFELHGIALQWAQEIQSLLDQRQIKTQPIREIDGQFEGVIRALEMLQSGEVKGEKLVVRV</sequence>
<dbReference type="Proteomes" id="UP001265746">
    <property type="component" value="Unassembled WGS sequence"/>
</dbReference>
<dbReference type="Gene3D" id="3.40.50.720">
    <property type="entry name" value="NAD(P)-binding Rossmann-like Domain"/>
    <property type="match status" value="1"/>
</dbReference>
<dbReference type="GO" id="GO:0016651">
    <property type="term" value="F:oxidoreductase activity, acting on NAD(P)H"/>
    <property type="evidence" value="ECO:0007669"/>
    <property type="project" value="InterPro"/>
</dbReference>
<proteinExistence type="inferred from homology"/>
<dbReference type="SUPFAM" id="SSF50129">
    <property type="entry name" value="GroES-like"/>
    <property type="match status" value="1"/>
</dbReference>
<protein>
    <recommendedName>
        <fullName evidence="4">Enoyl reductase (ER) domain-containing protein</fullName>
    </recommendedName>
</protein>
<dbReference type="PANTHER" id="PTHR45348">
    <property type="entry name" value="HYPOTHETICAL OXIDOREDUCTASE (EUROFUNG)"/>
    <property type="match status" value="1"/>
</dbReference>
<dbReference type="Gene3D" id="3.90.180.10">
    <property type="entry name" value="Medium-chain alcohol dehydrogenases, catalytic domain"/>
    <property type="match status" value="1"/>
</dbReference>
<evidence type="ECO:0000256" key="2">
    <source>
        <dbReference type="ARBA" id="ARBA00022857"/>
    </source>
</evidence>
<dbReference type="SMART" id="SM00829">
    <property type="entry name" value="PKS_ER"/>
    <property type="match status" value="1"/>
</dbReference>
<keyword evidence="6" id="KW-1185">Reference proteome</keyword>
<dbReference type="InterPro" id="IPR047122">
    <property type="entry name" value="Trans-enoyl_RdTase-like"/>
</dbReference>
<organism evidence="5 6">
    <name type="scientific">Phomopsis amygdali</name>
    <name type="common">Fusicoccum amygdali</name>
    <dbReference type="NCBI Taxonomy" id="1214568"/>
    <lineage>
        <taxon>Eukaryota</taxon>
        <taxon>Fungi</taxon>
        <taxon>Dikarya</taxon>
        <taxon>Ascomycota</taxon>
        <taxon>Pezizomycotina</taxon>
        <taxon>Sordariomycetes</taxon>
        <taxon>Sordariomycetidae</taxon>
        <taxon>Diaporthales</taxon>
        <taxon>Diaporthaceae</taxon>
        <taxon>Diaporthe</taxon>
    </lineage>
</organism>
<dbReference type="InterPro" id="IPR011032">
    <property type="entry name" value="GroES-like_sf"/>
</dbReference>
<comment type="similarity">
    <text evidence="1">Belongs to the zinc-containing alcohol dehydrogenase family.</text>
</comment>